<feature type="region of interest" description="Disordered" evidence="1">
    <location>
        <begin position="24"/>
        <end position="243"/>
    </location>
</feature>
<gene>
    <name evidence="2" type="ORF">DFH08DRAFT_791475</name>
</gene>
<name>A0AAD6Z8D0_9AGAR</name>
<organism evidence="2 3">
    <name type="scientific">Mycena albidolilacea</name>
    <dbReference type="NCBI Taxonomy" id="1033008"/>
    <lineage>
        <taxon>Eukaryota</taxon>
        <taxon>Fungi</taxon>
        <taxon>Dikarya</taxon>
        <taxon>Basidiomycota</taxon>
        <taxon>Agaricomycotina</taxon>
        <taxon>Agaricomycetes</taxon>
        <taxon>Agaricomycetidae</taxon>
        <taxon>Agaricales</taxon>
        <taxon>Marasmiineae</taxon>
        <taxon>Mycenaceae</taxon>
        <taxon>Mycena</taxon>
    </lineage>
</organism>
<dbReference type="EMBL" id="JARIHO010000073">
    <property type="protein sequence ID" value="KAJ7312248.1"/>
    <property type="molecule type" value="Genomic_DNA"/>
</dbReference>
<feature type="compositionally biased region" description="Pro residues" evidence="1">
    <location>
        <begin position="84"/>
        <end position="97"/>
    </location>
</feature>
<dbReference type="AlphaFoldDB" id="A0AAD6Z8D0"/>
<accession>A0AAD6Z8D0</accession>
<reference evidence="2" key="1">
    <citation type="submission" date="2023-03" db="EMBL/GenBank/DDBJ databases">
        <title>Massive genome expansion in bonnet fungi (Mycena s.s.) driven by repeated elements and novel gene families across ecological guilds.</title>
        <authorList>
            <consortium name="Lawrence Berkeley National Laboratory"/>
            <person name="Harder C.B."/>
            <person name="Miyauchi S."/>
            <person name="Viragh M."/>
            <person name="Kuo A."/>
            <person name="Thoen E."/>
            <person name="Andreopoulos B."/>
            <person name="Lu D."/>
            <person name="Skrede I."/>
            <person name="Drula E."/>
            <person name="Henrissat B."/>
            <person name="Morin E."/>
            <person name="Kohler A."/>
            <person name="Barry K."/>
            <person name="LaButti K."/>
            <person name="Morin E."/>
            <person name="Salamov A."/>
            <person name="Lipzen A."/>
            <person name="Mereny Z."/>
            <person name="Hegedus B."/>
            <person name="Baldrian P."/>
            <person name="Stursova M."/>
            <person name="Weitz H."/>
            <person name="Taylor A."/>
            <person name="Grigoriev I.V."/>
            <person name="Nagy L.G."/>
            <person name="Martin F."/>
            <person name="Kauserud H."/>
        </authorList>
    </citation>
    <scope>NUCLEOTIDE SEQUENCE</scope>
    <source>
        <strain evidence="2">CBHHK002</strain>
    </source>
</reference>
<dbReference type="Proteomes" id="UP001218218">
    <property type="component" value="Unassembled WGS sequence"/>
</dbReference>
<sequence length="344" mass="37907">MSDLGRYEDLRGLTMLSERQREAYSNAFVPGTQSRSTNPLFEVPSVVRSDSNDSRPSPVPERARKVSGNMRSSLPQLPDRRSPPQVPSRPASTPPLPRIDTTVTALLPTPERGPTAGNVSLQQQQSPSRRDVPATPIQPLTAPPINTSRSRTAVAGPRVLPVEPQRRRSDGDQPMSSGLFKRTSAIFHRSSSPENSAPRETPAPRPSRPGTLPLDPQRRRSDGFQSVAPARAPTPVQGAPGSRNVRWNETLVCPSPIFASQRRKGWFNRRGDQLWTNDGAYKAAPPGQEFPPDLRDYPSYGSGWMNEEGVRIDMGHRLIPKTPLRSALKQTQQRGPVIQVEHGN</sequence>
<comment type="caution">
    <text evidence="2">The sequence shown here is derived from an EMBL/GenBank/DDBJ whole genome shotgun (WGS) entry which is preliminary data.</text>
</comment>
<proteinExistence type="predicted"/>
<evidence type="ECO:0000313" key="3">
    <source>
        <dbReference type="Proteomes" id="UP001218218"/>
    </source>
</evidence>
<feature type="compositionally biased region" description="Polar residues" evidence="1">
    <location>
        <begin position="117"/>
        <end position="127"/>
    </location>
</feature>
<evidence type="ECO:0000313" key="2">
    <source>
        <dbReference type="EMBL" id="KAJ7312248.1"/>
    </source>
</evidence>
<protein>
    <submittedName>
        <fullName evidence="2">Uncharacterized protein</fullName>
    </submittedName>
</protein>
<keyword evidence="3" id="KW-1185">Reference proteome</keyword>
<evidence type="ECO:0000256" key="1">
    <source>
        <dbReference type="SAM" id="MobiDB-lite"/>
    </source>
</evidence>